<dbReference type="InterPro" id="IPR036481">
    <property type="entry name" value="Bcr-Abl_oncoprot_oligo_sf"/>
</dbReference>
<evidence type="ECO:0000256" key="1">
    <source>
        <dbReference type="SAM" id="MobiDB-lite"/>
    </source>
</evidence>
<dbReference type="GeneTree" id="ENSGT00770000121717"/>
<feature type="compositionally biased region" description="Polar residues" evidence="1">
    <location>
        <begin position="114"/>
        <end position="124"/>
    </location>
</feature>
<dbReference type="STRING" id="62062.ENSHHUP00000044775"/>
<name>A0A4W5N5C2_9TELE</name>
<dbReference type="InterPro" id="IPR015123">
    <property type="entry name" value="Bcr-Abl_oncoprot_oligo"/>
</dbReference>
<dbReference type="PANTHER" id="PTHR23182:SF5">
    <property type="entry name" value="ACTIVE BREAKPOINT CLUSTER REGION-RELATED PROTEIN"/>
    <property type="match status" value="1"/>
</dbReference>
<dbReference type="Pfam" id="PF09036">
    <property type="entry name" value="Bcr-Abl_Oligo"/>
    <property type="match status" value="1"/>
</dbReference>
<evidence type="ECO:0000259" key="2">
    <source>
        <dbReference type="Pfam" id="PF09036"/>
    </source>
</evidence>
<dbReference type="SUPFAM" id="SSF69036">
    <property type="entry name" value="Bcr-Abl oncoprotein oligomerization domain"/>
    <property type="match status" value="1"/>
</dbReference>
<dbReference type="Ensembl" id="ENSHHUT00000046433.1">
    <property type="protein sequence ID" value="ENSHHUP00000044775.1"/>
    <property type="gene ID" value="ENSHHUG00000027381.1"/>
</dbReference>
<feature type="compositionally biased region" description="Polar residues" evidence="1">
    <location>
        <begin position="202"/>
        <end position="215"/>
    </location>
</feature>
<feature type="domain" description="Bcr-Abl oncoprotein oligomerisation" evidence="2">
    <location>
        <begin position="4"/>
        <end position="75"/>
    </location>
</feature>
<sequence length="312" mass="34694">MWEQEEFEKHWKKEFPGVEAPQMDLSSVEDVETELEKRNANLKTLQQALSEEKFKVIYLQTTIARQKKSYDKERWEDTKDENLNVEPILSKTETERKWANEKIDRESMKVPVTGSGSMKLQTPGSKPEPPTRISSRTGKLIPPAPPRKPSFQKQGNTISSGLCQADGNCIGRIIGKLNSGTDSREASDHEYEDAELNENFVKSNLVTPKTTTTDSQKSKPYPDTLCPLRQSRDFDSSDDGRQSPSCIPAPFIASVTGGSGCSTPDRRSEGYLSSDHEDSSSGKIFICLVTSVGVYTALEGAILWSQSFIAMA</sequence>
<feature type="region of interest" description="Disordered" evidence="1">
    <location>
        <begin position="112"/>
        <end position="159"/>
    </location>
</feature>
<protein>
    <recommendedName>
        <fullName evidence="2">Bcr-Abl oncoprotein oligomerisation domain-containing protein</fullName>
    </recommendedName>
</protein>
<dbReference type="GO" id="GO:0005096">
    <property type="term" value="F:GTPase activator activity"/>
    <property type="evidence" value="ECO:0007669"/>
    <property type="project" value="InterPro"/>
</dbReference>
<reference evidence="3" key="2">
    <citation type="submission" date="2025-08" db="UniProtKB">
        <authorList>
            <consortium name="Ensembl"/>
        </authorList>
    </citation>
    <scope>IDENTIFICATION</scope>
</reference>
<proteinExistence type="predicted"/>
<dbReference type="Gene3D" id="4.10.280.30">
    <property type="entry name" value="Bcr-Abl oncoprotein oligomerisation domain"/>
    <property type="match status" value="1"/>
</dbReference>
<dbReference type="InterPro" id="IPR037769">
    <property type="entry name" value="Abr/Bcr"/>
</dbReference>
<dbReference type="GO" id="GO:0007165">
    <property type="term" value="P:signal transduction"/>
    <property type="evidence" value="ECO:0007669"/>
    <property type="project" value="InterPro"/>
</dbReference>
<feature type="region of interest" description="Disordered" evidence="1">
    <location>
        <begin position="202"/>
        <end position="279"/>
    </location>
</feature>
<dbReference type="PANTHER" id="PTHR23182">
    <property type="entry name" value="BREAKPOINT CLUSTER REGION PROTEIN BCR"/>
    <property type="match status" value="1"/>
</dbReference>
<reference evidence="4" key="1">
    <citation type="submission" date="2018-06" db="EMBL/GenBank/DDBJ databases">
        <title>Genome assembly of Danube salmon.</title>
        <authorList>
            <person name="Macqueen D.J."/>
            <person name="Gundappa M.K."/>
        </authorList>
    </citation>
    <scope>NUCLEOTIDE SEQUENCE [LARGE SCALE GENOMIC DNA]</scope>
</reference>
<dbReference type="AlphaFoldDB" id="A0A4W5N5C2"/>
<evidence type="ECO:0000313" key="3">
    <source>
        <dbReference type="Ensembl" id="ENSHHUP00000044775.1"/>
    </source>
</evidence>
<dbReference type="GO" id="GO:0004674">
    <property type="term" value="F:protein serine/threonine kinase activity"/>
    <property type="evidence" value="ECO:0007669"/>
    <property type="project" value="InterPro"/>
</dbReference>
<reference evidence="3" key="3">
    <citation type="submission" date="2025-09" db="UniProtKB">
        <authorList>
            <consortium name="Ensembl"/>
        </authorList>
    </citation>
    <scope>IDENTIFICATION</scope>
</reference>
<organism evidence="3 4">
    <name type="scientific">Hucho hucho</name>
    <name type="common">huchen</name>
    <dbReference type="NCBI Taxonomy" id="62062"/>
    <lineage>
        <taxon>Eukaryota</taxon>
        <taxon>Metazoa</taxon>
        <taxon>Chordata</taxon>
        <taxon>Craniata</taxon>
        <taxon>Vertebrata</taxon>
        <taxon>Euteleostomi</taxon>
        <taxon>Actinopterygii</taxon>
        <taxon>Neopterygii</taxon>
        <taxon>Teleostei</taxon>
        <taxon>Protacanthopterygii</taxon>
        <taxon>Salmoniformes</taxon>
        <taxon>Salmonidae</taxon>
        <taxon>Salmoninae</taxon>
        <taxon>Hucho</taxon>
    </lineage>
</organism>
<evidence type="ECO:0000313" key="4">
    <source>
        <dbReference type="Proteomes" id="UP000314982"/>
    </source>
</evidence>
<accession>A0A4W5N5C2</accession>
<feature type="region of interest" description="Disordered" evidence="1">
    <location>
        <begin position="177"/>
        <end position="196"/>
    </location>
</feature>
<dbReference type="Proteomes" id="UP000314982">
    <property type="component" value="Unassembled WGS sequence"/>
</dbReference>
<feature type="compositionally biased region" description="Basic and acidic residues" evidence="1">
    <location>
        <begin position="264"/>
        <end position="279"/>
    </location>
</feature>
<dbReference type="GO" id="GO:0016020">
    <property type="term" value="C:membrane"/>
    <property type="evidence" value="ECO:0007669"/>
    <property type="project" value="TreeGrafter"/>
</dbReference>
<feature type="compositionally biased region" description="Basic and acidic residues" evidence="1">
    <location>
        <begin position="230"/>
        <end position="241"/>
    </location>
</feature>
<keyword evidence="4" id="KW-1185">Reference proteome</keyword>